<evidence type="ECO:0000256" key="1">
    <source>
        <dbReference type="SAM" id="MobiDB-lite"/>
    </source>
</evidence>
<accession>A0A8J5GN29</accession>
<dbReference type="AlphaFoldDB" id="A0A8J5GN29"/>
<keyword evidence="3" id="KW-1185">Reference proteome</keyword>
<evidence type="ECO:0000313" key="2">
    <source>
        <dbReference type="EMBL" id="KAG6507325.1"/>
    </source>
</evidence>
<proteinExistence type="predicted"/>
<dbReference type="Proteomes" id="UP000734854">
    <property type="component" value="Unassembled WGS sequence"/>
</dbReference>
<comment type="caution">
    <text evidence="2">The sequence shown here is derived from an EMBL/GenBank/DDBJ whole genome shotgun (WGS) entry which is preliminary data.</text>
</comment>
<reference evidence="2 3" key="1">
    <citation type="submission" date="2020-08" db="EMBL/GenBank/DDBJ databases">
        <title>Plant Genome Project.</title>
        <authorList>
            <person name="Zhang R.-G."/>
        </authorList>
    </citation>
    <scope>NUCLEOTIDE SEQUENCE [LARGE SCALE GENOMIC DNA]</scope>
    <source>
        <tissue evidence="2">Rhizome</tissue>
    </source>
</reference>
<evidence type="ECO:0000313" key="3">
    <source>
        <dbReference type="Proteomes" id="UP000734854"/>
    </source>
</evidence>
<gene>
    <name evidence="2" type="ORF">ZIOFF_032667</name>
</gene>
<name>A0A8J5GN29_ZINOF</name>
<organism evidence="2 3">
    <name type="scientific">Zingiber officinale</name>
    <name type="common">Ginger</name>
    <name type="synonym">Amomum zingiber</name>
    <dbReference type="NCBI Taxonomy" id="94328"/>
    <lineage>
        <taxon>Eukaryota</taxon>
        <taxon>Viridiplantae</taxon>
        <taxon>Streptophyta</taxon>
        <taxon>Embryophyta</taxon>
        <taxon>Tracheophyta</taxon>
        <taxon>Spermatophyta</taxon>
        <taxon>Magnoliopsida</taxon>
        <taxon>Liliopsida</taxon>
        <taxon>Zingiberales</taxon>
        <taxon>Zingiberaceae</taxon>
        <taxon>Zingiber</taxon>
    </lineage>
</organism>
<protein>
    <submittedName>
        <fullName evidence="2">Uncharacterized protein</fullName>
    </submittedName>
</protein>
<dbReference type="EMBL" id="JACMSC010000009">
    <property type="protein sequence ID" value="KAG6507325.1"/>
    <property type="molecule type" value="Genomic_DNA"/>
</dbReference>
<sequence>MTRGYAAEGSSAGNPNHPCDNLAGTSDATAGNYLFDASQYAFFGKEIMEDIDLGILEDDESVNASLTRIDDEYYFPTVQDREEIIPFGGHDINEVEGFSYLSDNDDLANTFAKVV</sequence>
<feature type="region of interest" description="Disordered" evidence="1">
    <location>
        <begin position="1"/>
        <end position="23"/>
    </location>
</feature>